<dbReference type="InterPro" id="IPR026287">
    <property type="entry name" value="SoFic-like"/>
</dbReference>
<keyword evidence="6" id="KW-1185">Reference proteome</keyword>
<feature type="binding site" evidence="1">
    <location>
        <position position="65"/>
    </location>
    <ligand>
        <name>ATP</name>
        <dbReference type="ChEBI" id="CHEBI:30616"/>
    </ligand>
</feature>
<dbReference type="InterPro" id="IPR040198">
    <property type="entry name" value="Fido_containing"/>
</dbReference>
<dbReference type="Pfam" id="PF02661">
    <property type="entry name" value="Fic"/>
    <property type="match status" value="1"/>
</dbReference>
<feature type="binding site" evidence="1">
    <location>
        <begin position="203"/>
        <end position="209"/>
    </location>
    <ligand>
        <name>ATP</name>
        <dbReference type="ChEBI" id="CHEBI:30616"/>
    </ligand>
</feature>
<evidence type="ECO:0000256" key="3">
    <source>
        <dbReference type="PIRSR" id="PIRSR640198-2"/>
    </source>
</evidence>
<feature type="active site" evidence="2">
    <location>
        <position position="198"/>
    </location>
</feature>
<evidence type="ECO:0000256" key="2">
    <source>
        <dbReference type="PIRSR" id="PIRSR640198-1"/>
    </source>
</evidence>
<dbReference type="EMBL" id="JACOOQ010000012">
    <property type="protein sequence ID" value="MBC5640431.1"/>
    <property type="molecule type" value="Genomic_DNA"/>
</dbReference>
<dbReference type="SUPFAM" id="SSF140931">
    <property type="entry name" value="Fic-like"/>
    <property type="match status" value="1"/>
</dbReference>
<gene>
    <name evidence="5" type="ORF">H8R92_08370</name>
</gene>
<accession>A0A8I0AAJ1</accession>
<reference evidence="5" key="1">
    <citation type="submission" date="2020-08" db="EMBL/GenBank/DDBJ databases">
        <title>Genome public.</title>
        <authorList>
            <person name="Liu C."/>
            <person name="Sun Q."/>
        </authorList>
    </citation>
    <scope>NUCLEOTIDE SEQUENCE</scope>
    <source>
        <strain evidence="5">NSJ-42</strain>
    </source>
</reference>
<feature type="domain" description="Fido" evidence="4">
    <location>
        <begin position="110"/>
        <end position="264"/>
    </location>
</feature>
<evidence type="ECO:0000313" key="5">
    <source>
        <dbReference type="EMBL" id="MBC5640431.1"/>
    </source>
</evidence>
<comment type="caution">
    <text evidence="5">The sequence shown here is derived from an EMBL/GenBank/DDBJ whole genome shotgun (WGS) entry which is preliminary data.</text>
</comment>
<keyword evidence="1" id="KW-0547">Nucleotide-binding</keyword>
<name>A0A8I0AAJ1_9CLOT</name>
<dbReference type="AlphaFoldDB" id="A0A8I0AAJ1"/>
<dbReference type="InterPro" id="IPR025758">
    <property type="entry name" value="Fic/DOC_N"/>
</dbReference>
<dbReference type="RefSeq" id="WP_186835191.1">
    <property type="nucleotide sequence ID" value="NZ_JACOOQ010000012.1"/>
</dbReference>
<dbReference type="Proteomes" id="UP000662088">
    <property type="component" value="Unassembled WGS sequence"/>
</dbReference>
<protein>
    <submittedName>
        <fullName evidence="5">Fic family protein</fullName>
    </submittedName>
</protein>
<feature type="binding site" evidence="1">
    <location>
        <position position="240"/>
    </location>
    <ligand>
        <name>ATP</name>
        <dbReference type="ChEBI" id="CHEBI:30616"/>
    </ligand>
</feature>
<feature type="binding site" evidence="1">
    <location>
        <position position="198"/>
    </location>
    <ligand>
        <name>ATP</name>
        <dbReference type="ChEBI" id="CHEBI:30616"/>
    </ligand>
</feature>
<dbReference type="PANTHER" id="PTHR13504:SF38">
    <property type="entry name" value="FIDO DOMAIN-CONTAINING PROTEIN"/>
    <property type="match status" value="1"/>
</dbReference>
<sequence length="380" mass="44263">MPNPYIPFILPNDDLIDINKIINKLINANTKIAVYNEKLKNSKIRSELLMDLLSLKEAMESTKIEGTQVTMDEMFEYKADEKHPTNDITEVINYYTALKIGEDLLRTLPISGRFVKKLHEILMSGNVRGGNKSPGNFRTTQNYIWPKGCTIETASFVPPEPQLVDEYMSNLEKYINEYDDINDLIKLAIIHSQFETIHPFLDGNGRIGRILIPLYLFDKKILRNANFFVSESLEKDKFKYYQLLNNTRVVITDEEDNKEQYLKDMQTAKNNFTEWVEFFLESCIKQCDKDLEKIDAIDSLYEKISDKAKELIRTPGILQVIDLIFEYPIFTTKLIRDKIKIAPATLNGYLAKLVEAKVIYSDGKNRNRKYFFYDLLNIIR</sequence>
<dbReference type="PIRSF" id="PIRSF038925">
    <property type="entry name" value="AMP-prot_trans"/>
    <property type="match status" value="1"/>
</dbReference>
<dbReference type="Pfam" id="PF13784">
    <property type="entry name" value="Fic_N"/>
    <property type="match status" value="1"/>
</dbReference>
<dbReference type="InterPro" id="IPR003812">
    <property type="entry name" value="Fido"/>
</dbReference>
<feature type="binding site" evidence="3">
    <location>
        <begin position="202"/>
        <end position="209"/>
    </location>
    <ligand>
        <name>ATP</name>
        <dbReference type="ChEBI" id="CHEBI:30616"/>
    </ligand>
</feature>
<dbReference type="Gene3D" id="1.10.3290.10">
    <property type="entry name" value="Fido-like domain"/>
    <property type="match status" value="1"/>
</dbReference>
<dbReference type="PANTHER" id="PTHR13504">
    <property type="entry name" value="FIDO DOMAIN-CONTAINING PROTEIN DDB_G0283145"/>
    <property type="match status" value="1"/>
</dbReference>
<evidence type="ECO:0000256" key="1">
    <source>
        <dbReference type="PIRSR" id="PIRSR038925-1"/>
    </source>
</evidence>
<evidence type="ECO:0000259" key="4">
    <source>
        <dbReference type="PROSITE" id="PS51459"/>
    </source>
</evidence>
<dbReference type="InterPro" id="IPR036597">
    <property type="entry name" value="Fido-like_dom_sf"/>
</dbReference>
<dbReference type="GO" id="GO:0005524">
    <property type="term" value="F:ATP binding"/>
    <property type="evidence" value="ECO:0007669"/>
    <property type="project" value="UniProtKB-KW"/>
</dbReference>
<evidence type="ECO:0000313" key="6">
    <source>
        <dbReference type="Proteomes" id="UP000662088"/>
    </source>
</evidence>
<keyword evidence="1" id="KW-0067">ATP-binding</keyword>
<dbReference type="PROSITE" id="PS51459">
    <property type="entry name" value="FIDO"/>
    <property type="match status" value="1"/>
</dbReference>
<organism evidence="5 6">
    <name type="scientific">Clostridium lentum</name>
    <dbReference type="NCBI Taxonomy" id="2763037"/>
    <lineage>
        <taxon>Bacteria</taxon>
        <taxon>Bacillati</taxon>
        <taxon>Bacillota</taxon>
        <taxon>Clostridia</taxon>
        <taxon>Eubacteriales</taxon>
        <taxon>Clostridiaceae</taxon>
        <taxon>Clostridium</taxon>
    </lineage>
</organism>
<proteinExistence type="predicted"/>